<dbReference type="AlphaFoldDB" id="A0A9N7RAL1"/>
<keyword evidence="2" id="KW-1185">Reference proteome</keyword>
<protein>
    <submittedName>
        <fullName evidence="1">Uncharacterized protein</fullName>
    </submittedName>
</protein>
<sequence>RALTTTLSHPHLLVFEILISSSTLFRGRHRFFVCFKYRSRKQPHMLSSQILHFVEPGPSKTGRRPGLWGSLPSGLRVSAYELLVAQTRKSTMMI</sequence>
<evidence type="ECO:0000313" key="1">
    <source>
        <dbReference type="EMBL" id="CAA0820877.1"/>
    </source>
</evidence>
<dbReference type="EMBL" id="CACSLK010020742">
    <property type="protein sequence ID" value="CAA0820877.1"/>
    <property type="molecule type" value="Genomic_DNA"/>
</dbReference>
<evidence type="ECO:0000313" key="2">
    <source>
        <dbReference type="Proteomes" id="UP001153555"/>
    </source>
</evidence>
<feature type="non-terminal residue" evidence="1">
    <location>
        <position position="1"/>
    </location>
</feature>
<accession>A0A9N7RAL1</accession>
<organism evidence="1 2">
    <name type="scientific">Striga hermonthica</name>
    <name type="common">Purple witchweed</name>
    <name type="synonym">Buchnera hermonthica</name>
    <dbReference type="NCBI Taxonomy" id="68872"/>
    <lineage>
        <taxon>Eukaryota</taxon>
        <taxon>Viridiplantae</taxon>
        <taxon>Streptophyta</taxon>
        <taxon>Embryophyta</taxon>
        <taxon>Tracheophyta</taxon>
        <taxon>Spermatophyta</taxon>
        <taxon>Magnoliopsida</taxon>
        <taxon>eudicotyledons</taxon>
        <taxon>Gunneridae</taxon>
        <taxon>Pentapetalae</taxon>
        <taxon>asterids</taxon>
        <taxon>lamiids</taxon>
        <taxon>Lamiales</taxon>
        <taxon>Orobanchaceae</taxon>
        <taxon>Buchnereae</taxon>
        <taxon>Striga</taxon>
    </lineage>
</organism>
<name>A0A9N7RAL1_STRHE</name>
<comment type="caution">
    <text evidence="1">The sequence shown here is derived from an EMBL/GenBank/DDBJ whole genome shotgun (WGS) entry which is preliminary data.</text>
</comment>
<feature type="non-terminal residue" evidence="1">
    <location>
        <position position="94"/>
    </location>
</feature>
<proteinExistence type="predicted"/>
<gene>
    <name evidence="1" type="ORF">SHERM_18879</name>
</gene>
<dbReference type="Proteomes" id="UP001153555">
    <property type="component" value="Unassembled WGS sequence"/>
</dbReference>
<reference evidence="1" key="1">
    <citation type="submission" date="2019-12" db="EMBL/GenBank/DDBJ databases">
        <authorList>
            <person name="Scholes J."/>
        </authorList>
    </citation>
    <scope>NUCLEOTIDE SEQUENCE</scope>
</reference>